<name>A0ABS0Y6R6_9HYPH</name>
<comment type="caution">
    <text evidence="1">The sequence shown here is derived from an EMBL/GenBank/DDBJ whole genome shotgun (WGS) entry which is preliminary data.</text>
</comment>
<dbReference type="RefSeq" id="WP_199051201.1">
    <property type="nucleotide sequence ID" value="NZ_JAELXT010000036.1"/>
</dbReference>
<dbReference type="EMBL" id="JAELXT010000036">
    <property type="protein sequence ID" value="MBJ6127981.1"/>
    <property type="molecule type" value="Genomic_DNA"/>
</dbReference>
<evidence type="ECO:0000313" key="1">
    <source>
        <dbReference type="EMBL" id="MBJ6127981.1"/>
    </source>
</evidence>
<evidence type="ECO:0008006" key="3">
    <source>
        <dbReference type="Google" id="ProtNLM"/>
    </source>
</evidence>
<dbReference type="Proteomes" id="UP000620670">
    <property type="component" value="Unassembled WGS sequence"/>
</dbReference>
<evidence type="ECO:0000313" key="2">
    <source>
        <dbReference type="Proteomes" id="UP000620670"/>
    </source>
</evidence>
<reference evidence="2" key="1">
    <citation type="submission" date="2020-12" db="EMBL/GenBank/DDBJ databases">
        <title>Hymenobacter sp.</title>
        <authorList>
            <person name="Kim M.K."/>
        </authorList>
    </citation>
    <scope>NUCLEOTIDE SEQUENCE [LARGE SCALE GENOMIC DNA]</scope>
    <source>
        <strain evidence="2">BT325</strain>
    </source>
</reference>
<accession>A0ABS0Y6R6</accession>
<organism evidence="1 2">
    <name type="scientific">Microvirga splendida</name>
    <dbReference type="NCBI Taxonomy" id="2795727"/>
    <lineage>
        <taxon>Bacteria</taxon>
        <taxon>Pseudomonadati</taxon>
        <taxon>Pseudomonadota</taxon>
        <taxon>Alphaproteobacteria</taxon>
        <taxon>Hyphomicrobiales</taxon>
        <taxon>Methylobacteriaceae</taxon>
        <taxon>Microvirga</taxon>
    </lineage>
</organism>
<keyword evidence="2" id="KW-1185">Reference proteome</keyword>
<gene>
    <name evidence="1" type="ORF">JAO75_21510</name>
</gene>
<proteinExistence type="predicted"/>
<protein>
    <recommendedName>
        <fullName evidence="3">CHAT domain-containing protein</fullName>
    </recommendedName>
</protein>
<sequence length="222" mass="25411">MRIDEILSEETSVLEEVTQPKRKTKPQVFIIESLTFEDEANRREGEIIERSLKMIGKDPQYHYVRTYEEFEHFINVFNESSYRYLHLSMHGSKDGFDFTIGDIGISEFSRLVGPALDGKRLFISACSAATTKLARNIFSEGKCNSVVGPAEDIAFGDAAVFWTALYHLMFKANRKTVDNKLLKLNLVKTAFMMQENFNLFTRKKDSVEPRVYPVTAKGRTVS</sequence>